<evidence type="ECO:0000256" key="3">
    <source>
        <dbReference type="ARBA" id="ARBA00022692"/>
    </source>
</evidence>
<dbReference type="InterPro" id="IPR025857">
    <property type="entry name" value="MacB_PCD"/>
</dbReference>
<reference evidence="10 11" key="1">
    <citation type="journal article" date="2014" name="Genome Announc.">
        <title>Genome Sequence and Methylome of Soil Bacterium Gemmatirosa kalamazoonensis KBS708T, a Member of the Rarely Cultivated Gemmatimonadetes Phylum.</title>
        <authorList>
            <person name="Debruyn J.M."/>
            <person name="Radosevich M."/>
            <person name="Wommack K.E."/>
            <person name="Polson S.W."/>
            <person name="Hauser L.J."/>
            <person name="Fawaz M.N."/>
            <person name="Korlach J."/>
            <person name="Tsai Y.C."/>
        </authorList>
    </citation>
    <scope>NUCLEOTIDE SEQUENCE [LARGE SCALE GENOMIC DNA]</scope>
    <source>
        <strain evidence="10 11">KBS708</strain>
        <plasmid evidence="11">Plasmid 1</plasmid>
    </source>
</reference>
<feature type="transmembrane region" description="Helical" evidence="7">
    <location>
        <begin position="770"/>
        <end position="790"/>
    </location>
</feature>
<feature type="transmembrane region" description="Helical" evidence="7">
    <location>
        <begin position="368"/>
        <end position="388"/>
    </location>
</feature>
<keyword evidence="11" id="KW-1185">Reference proteome</keyword>
<dbReference type="Pfam" id="PF12704">
    <property type="entry name" value="MacB_PCD"/>
    <property type="match status" value="2"/>
</dbReference>
<dbReference type="GO" id="GO:0005886">
    <property type="term" value="C:plasma membrane"/>
    <property type="evidence" value="ECO:0007669"/>
    <property type="project" value="UniProtKB-SubCell"/>
</dbReference>
<dbReference type="InterPro" id="IPR050250">
    <property type="entry name" value="Macrolide_Exporter_MacB"/>
</dbReference>
<dbReference type="InterPro" id="IPR003838">
    <property type="entry name" value="ABC3_permease_C"/>
</dbReference>
<accession>W0RPN3</accession>
<comment type="subcellular location">
    <subcellularLocation>
        <location evidence="1">Cell membrane</location>
        <topology evidence="1">Multi-pass membrane protein</topology>
    </subcellularLocation>
</comment>
<dbReference type="AlphaFoldDB" id="W0RPN3"/>
<evidence type="ECO:0000256" key="1">
    <source>
        <dbReference type="ARBA" id="ARBA00004651"/>
    </source>
</evidence>
<comment type="similarity">
    <text evidence="6">Belongs to the ABC-4 integral membrane protein family.</text>
</comment>
<dbReference type="Proteomes" id="UP000019151">
    <property type="component" value="Plasmid 1"/>
</dbReference>
<keyword evidence="10" id="KW-0614">Plasmid</keyword>
<feature type="domain" description="ABC3 transporter permease C-terminal" evidence="8">
    <location>
        <begin position="277"/>
        <end position="393"/>
    </location>
</feature>
<name>W0RPN3_9BACT</name>
<protein>
    <submittedName>
        <fullName evidence="10">Permease</fullName>
    </submittedName>
</protein>
<dbReference type="KEGG" id="gba:J421_5429"/>
<dbReference type="RefSeq" id="WP_025414280.1">
    <property type="nucleotide sequence ID" value="NZ_CP007129.1"/>
</dbReference>
<dbReference type="HOGENOM" id="CLU_009433_1_0_0"/>
<dbReference type="InParanoid" id="W0RPN3"/>
<evidence type="ECO:0000256" key="2">
    <source>
        <dbReference type="ARBA" id="ARBA00022475"/>
    </source>
</evidence>
<evidence type="ECO:0000256" key="4">
    <source>
        <dbReference type="ARBA" id="ARBA00022989"/>
    </source>
</evidence>
<geneLocation type="plasmid" evidence="10 11">
    <name>1</name>
</geneLocation>
<feature type="transmembrane region" description="Helical" evidence="7">
    <location>
        <begin position="679"/>
        <end position="706"/>
    </location>
</feature>
<evidence type="ECO:0000256" key="5">
    <source>
        <dbReference type="ARBA" id="ARBA00023136"/>
    </source>
</evidence>
<feature type="domain" description="ABC3 transporter permease C-terminal" evidence="8">
    <location>
        <begin position="685"/>
        <end position="797"/>
    </location>
</feature>
<dbReference type="Pfam" id="PF02687">
    <property type="entry name" value="FtsX"/>
    <property type="match status" value="2"/>
</dbReference>
<keyword evidence="2" id="KW-1003">Cell membrane</keyword>
<feature type="transmembrane region" description="Helical" evidence="7">
    <location>
        <begin position="415"/>
        <end position="438"/>
    </location>
</feature>
<sequence length="804" mass="84310">MHALLVDLRLALRSLRAHRATTAIALACLALGTGASTAIFSVVRAVLLERLPYAAPERLVRIHELRTRQGVRDRYAASVPNFQDWRATNRTLADVAAYALASRNLGGTEPLRVQVVRGTSNLFTVLGARPQLGRAFRPSDDEGTAVLSDRLWRARFGADRGVVGTTVLLDGVPHTVLGVMPPGFDFPVAAEHTDAWIPLALPPTRENADRTSYWLSVVARLRDGVTLDAARADLDAATARIRQDHPELGASFGALVEPLRDGAVRTVRPALLLLSAAVSLVLFVACGNVANLLLARAEGRRREVAIRSALGAGRGRLVRQFLTESVVLALTGAALGVLLALAGVQGVVTLGAASLPRADAVRVDVPVLAFAAGLALLTGLVFGAVPALRATRRAAGRELAEASVRTSAGRAQRGTLSTLVVAEIALSCVLLAGAGLLLRSFARVLAADAGFDARGVLTFRVNLPEERFAVDERYSRFVAPVLARLRALPGVRAAAMTSALPLQPSSGNGSFRIVGQPWDADPQRRPFAEFRVVSDGYFRSLRVSVIEGRELDARDAAGAPKVALVNAAFARRYFPGESAVGHALYAWESAPSTIVGVVHSVRQLGMDQDARAEVYAPAAQVPQRLRAMTFVVSTTGDPLALAAPARAAVRDAASDLPVYALTTMERVVAASLLTRRLTLVLLGGFAALALTLAAAGLYGVVSYGVAQRRREIGVRVALGARGVDIGRMVVGDALALGAWGLALGIAGSAAGARLLAGLLYGVDAADPPTFLAVAAVLAVTVLAASAVPALRAARVDPTVTLRAE</sequence>
<feature type="transmembrane region" description="Helical" evidence="7">
    <location>
        <begin position="326"/>
        <end position="348"/>
    </location>
</feature>
<dbReference type="OrthoDB" id="9770036at2"/>
<gene>
    <name evidence="10" type="ORF">J421_5429</name>
</gene>
<feature type="transmembrane region" description="Helical" evidence="7">
    <location>
        <begin position="727"/>
        <end position="750"/>
    </location>
</feature>
<keyword evidence="5 7" id="KW-0472">Membrane</keyword>
<evidence type="ECO:0000313" key="10">
    <source>
        <dbReference type="EMBL" id="AHG92964.1"/>
    </source>
</evidence>
<dbReference type="InterPro" id="IPR017800">
    <property type="entry name" value="ADOP"/>
</dbReference>
<evidence type="ECO:0000256" key="7">
    <source>
        <dbReference type="SAM" id="Phobius"/>
    </source>
</evidence>
<keyword evidence="3 7" id="KW-0812">Transmembrane</keyword>
<proteinExistence type="inferred from homology"/>
<feature type="transmembrane region" description="Helical" evidence="7">
    <location>
        <begin position="270"/>
        <end position="294"/>
    </location>
</feature>
<dbReference type="GO" id="GO:0022857">
    <property type="term" value="F:transmembrane transporter activity"/>
    <property type="evidence" value="ECO:0007669"/>
    <property type="project" value="TreeGrafter"/>
</dbReference>
<evidence type="ECO:0000259" key="8">
    <source>
        <dbReference type="Pfam" id="PF02687"/>
    </source>
</evidence>
<dbReference type="EMBL" id="CP007129">
    <property type="protein sequence ID" value="AHG92964.1"/>
    <property type="molecule type" value="Genomic_DNA"/>
</dbReference>
<dbReference type="NCBIfam" id="TIGR03434">
    <property type="entry name" value="ADOP"/>
    <property type="match status" value="1"/>
</dbReference>
<keyword evidence="4 7" id="KW-1133">Transmembrane helix</keyword>
<dbReference type="PANTHER" id="PTHR30572">
    <property type="entry name" value="MEMBRANE COMPONENT OF TRANSPORTER-RELATED"/>
    <property type="match status" value="1"/>
</dbReference>
<organism evidence="10 11">
    <name type="scientific">Gemmatirosa kalamazoonensis</name>
    <dbReference type="NCBI Taxonomy" id="861299"/>
    <lineage>
        <taxon>Bacteria</taxon>
        <taxon>Pseudomonadati</taxon>
        <taxon>Gemmatimonadota</taxon>
        <taxon>Gemmatimonadia</taxon>
        <taxon>Gemmatimonadales</taxon>
        <taxon>Gemmatimonadaceae</taxon>
        <taxon>Gemmatirosa</taxon>
    </lineage>
</organism>
<feature type="domain" description="MacB-like periplasmic core" evidence="9">
    <location>
        <begin position="22"/>
        <end position="236"/>
    </location>
</feature>
<feature type="domain" description="MacB-like periplasmic core" evidence="9">
    <location>
        <begin position="476"/>
        <end position="634"/>
    </location>
</feature>
<evidence type="ECO:0000256" key="6">
    <source>
        <dbReference type="ARBA" id="ARBA00038076"/>
    </source>
</evidence>
<evidence type="ECO:0000313" key="11">
    <source>
        <dbReference type="Proteomes" id="UP000019151"/>
    </source>
</evidence>
<dbReference type="PANTHER" id="PTHR30572:SF4">
    <property type="entry name" value="ABC TRANSPORTER PERMEASE YTRF"/>
    <property type="match status" value="1"/>
</dbReference>
<evidence type="ECO:0000259" key="9">
    <source>
        <dbReference type="Pfam" id="PF12704"/>
    </source>
</evidence>